<keyword evidence="3 6" id="KW-0812">Transmembrane</keyword>
<dbReference type="GO" id="GO:0022857">
    <property type="term" value="F:transmembrane transporter activity"/>
    <property type="evidence" value="ECO:0007669"/>
    <property type="project" value="InterPro"/>
</dbReference>
<feature type="transmembrane region" description="Helical" evidence="6">
    <location>
        <begin position="148"/>
        <end position="166"/>
    </location>
</feature>
<dbReference type="InterPro" id="IPR002293">
    <property type="entry name" value="AA/rel_permease1"/>
</dbReference>
<dbReference type="GeneID" id="42779943"/>
<dbReference type="PANTHER" id="PTHR42770">
    <property type="entry name" value="AMINO ACID TRANSPORTER-RELATED"/>
    <property type="match status" value="1"/>
</dbReference>
<feature type="transmembrane region" description="Helical" evidence="6">
    <location>
        <begin position="26"/>
        <end position="44"/>
    </location>
</feature>
<reference evidence="8 9" key="2">
    <citation type="submission" date="2019-10" db="EMBL/GenBank/DDBJ databases">
        <title>Genome Sequences from Six Type Strain Members of the Archaeal Family Sulfolobaceae: Acidianus ambivalens, Acidianus infernus, Metallosphaera prunae, Stygiolobus azoricus, Sulfolobus metallicus, and Sulfurisphaera ohwakuensis.</title>
        <authorList>
            <person name="Counts J.A."/>
            <person name="Kelly R.M."/>
        </authorList>
    </citation>
    <scope>NUCLEOTIDE SEQUENCE [LARGE SCALE GENOMIC DNA]</scope>
    <source>
        <strain evidence="8 9">LEI 10</strain>
    </source>
</reference>
<sequence length="528" mass="58079">MSKGLFIRESSGLVRQMDARHSFSKVFVFINPLSVYYTLLYAPALPSASWSIGIILPVILALPVFLVYLFLSEYVPRSSGEYIYISRILGPIPASIQGYATIIFNVLIAAIASQLEVTAGISPALQIIGLSLHDNSLFNLGTSLSTTYFFPFTTALIIIFWVISLLSPKYFSTYIYVVAIMDTLGSILISYLLLSSGVGVYSNAFNHFSSLFSGPTYQSLYSQGLNYYSTSISPLQTLIFSVLMLMWVYVWFFGPSYFAGEYKQATRTLKIGMISGYLIASIITILLVLGVSYTISIPFFNFVALQGWGNIPISPSEGFLAWTGILTLPYPFFAIITMALSASIFMAIPLNFALPSRVILAMAFDRLLPEKLAYVSPRLKTPIIASAVLLPISIFFNYATIYLNLAVSLIGLVILIFIYQFLLATISAAVAGFKGIRGVSLTSNEKLKLMISGILASIILGLSIVVTLWYGYVNSLFGSMVFAGNELGTLILIAIDPLLGIITYILAKWYRNRQGIDVNLVFNEIPPD</sequence>
<dbReference type="Proteomes" id="UP000474054">
    <property type="component" value="Unassembled WGS sequence"/>
</dbReference>
<keyword evidence="9" id="KW-1185">Reference proteome</keyword>
<proteinExistence type="predicted"/>
<evidence type="ECO:0000256" key="1">
    <source>
        <dbReference type="ARBA" id="ARBA00004651"/>
    </source>
</evidence>
<dbReference type="PANTHER" id="PTHR42770:SF7">
    <property type="entry name" value="MEMBRANE PROTEIN"/>
    <property type="match status" value="1"/>
</dbReference>
<keyword evidence="5 6" id="KW-0472">Membrane</keyword>
<evidence type="ECO:0000256" key="6">
    <source>
        <dbReference type="SAM" id="Phobius"/>
    </source>
</evidence>
<keyword evidence="4 6" id="KW-1133">Transmembrane helix</keyword>
<evidence type="ECO:0000256" key="3">
    <source>
        <dbReference type="ARBA" id="ARBA00022692"/>
    </source>
</evidence>
<feature type="transmembrane region" description="Helical" evidence="6">
    <location>
        <begin position="173"/>
        <end position="194"/>
    </location>
</feature>
<evidence type="ECO:0000313" key="8">
    <source>
        <dbReference type="EMBL" id="QGR22169.1"/>
    </source>
</evidence>
<feature type="transmembrane region" description="Helical" evidence="6">
    <location>
        <begin position="487"/>
        <end position="507"/>
    </location>
</feature>
<feature type="transmembrane region" description="Helical" evidence="6">
    <location>
        <begin position="50"/>
        <end position="71"/>
    </location>
</feature>
<feature type="transmembrane region" description="Helical" evidence="6">
    <location>
        <begin position="332"/>
        <end position="360"/>
    </location>
</feature>
<feature type="transmembrane region" description="Helical" evidence="6">
    <location>
        <begin position="238"/>
        <end position="259"/>
    </location>
</feature>
<feature type="transmembrane region" description="Helical" evidence="6">
    <location>
        <begin position="381"/>
        <end position="403"/>
    </location>
</feature>
<dbReference type="AlphaFoldDB" id="A0A650CWC0"/>
<comment type="subcellular location">
    <subcellularLocation>
        <location evidence="1">Cell membrane</location>
        <topology evidence="1">Multi-pass membrane protein</topology>
    </subcellularLocation>
</comment>
<dbReference type="RefSeq" id="WP_152939333.1">
    <property type="nucleotide sequence ID" value="NZ_CP045482.1"/>
</dbReference>
<dbReference type="PIRSF" id="PIRSF006060">
    <property type="entry name" value="AA_transporter"/>
    <property type="match status" value="1"/>
</dbReference>
<accession>A0A650CWC0</accession>
<dbReference type="Pfam" id="PF13520">
    <property type="entry name" value="AA_permease_2"/>
    <property type="match status" value="1"/>
</dbReference>
<feature type="transmembrane region" description="Helical" evidence="6">
    <location>
        <begin position="271"/>
        <end position="295"/>
    </location>
</feature>
<evidence type="ECO:0000313" key="9">
    <source>
        <dbReference type="Proteomes" id="UP000426328"/>
    </source>
</evidence>
<dbReference type="EMBL" id="WHYS01000001">
    <property type="protein sequence ID" value="MQL54344.1"/>
    <property type="molecule type" value="Genomic_DNA"/>
</dbReference>
<feature type="transmembrane region" description="Helical" evidence="6">
    <location>
        <begin position="454"/>
        <end position="472"/>
    </location>
</feature>
<dbReference type="Gene3D" id="1.20.1740.10">
    <property type="entry name" value="Amino acid/polyamine transporter I"/>
    <property type="match status" value="1"/>
</dbReference>
<dbReference type="KEGG" id="aamb:D1866_09390"/>
<evidence type="ECO:0000256" key="5">
    <source>
        <dbReference type="ARBA" id="ARBA00023136"/>
    </source>
</evidence>
<evidence type="ECO:0000256" key="4">
    <source>
        <dbReference type="ARBA" id="ARBA00022989"/>
    </source>
</evidence>
<feature type="transmembrane region" description="Helical" evidence="6">
    <location>
        <begin position="92"/>
        <end position="112"/>
    </location>
</feature>
<dbReference type="Proteomes" id="UP000426328">
    <property type="component" value="Chromosome"/>
</dbReference>
<protein>
    <submittedName>
        <fullName evidence="8">Amino acid permease</fullName>
    </submittedName>
</protein>
<dbReference type="GO" id="GO:0005886">
    <property type="term" value="C:plasma membrane"/>
    <property type="evidence" value="ECO:0007669"/>
    <property type="project" value="UniProtKB-SubCell"/>
</dbReference>
<dbReference type="EMBL" id="CP045482">
    <property type="protein sequence ID" value="QGR22169.1"/>
    <property type="molecule type" value="Genomic_DNA"/>
</dbReference>
<gene>
    <name evidence="8" type="ORF">D1866_09390</name>
    <name evidence="7" type="ORF">GFB69_00830</name>
</gene>
<dbReference type="InterPro" id="IPR050367">
    <property type="entry name" value="APC_superfamily"/>
</dbReference>
<organism evidence="8 9">
    <name type="scientific">Acidianus ambivalens</name>
    <name type="common">Desulfurolobus ambivalens</name>
    <dbReference type="NCBI Taxonomy" id="2283"/>
    <lineage>
        <taxon>Archaea</taxon>
        <taxon>Thermoproteota</taxon>
        <taxon>Thermoprotei</taxon>
        <taxon>Sulfolobales</taxon>
        <taxon>Sulfolobaceae</taxon>
        <taxon>Acidianus</taxon>
    </lineage>
</organism>
<evidence type="ECO:0000313" key="7">
    <source>
        <dbReference type="EMBL" id="MQL54344.1"/>
    </source>
</evidence>
<feature type="transmembrane region" description="Helical" evidence="6">
    <location>
        <begin position="409"/>
        <end position="433"/>
    </location>
</feature>
<keyword evidence="2" id="KW-1003">Cell membrane</keyword>
<name>A0A650CWC0_ACIAM</name>
<reference evidence="7 10" key="1">
    <citation type="submission" date="2019-10" db="EMBL/GenBank/DDBJ databases">
        <title>Comparative genomics of sulfur disproportionating microorganisms.</title>
        <authorList>
            <person name="Ward L.M."/>
            <person name="Bertran E."/>
            <person name="Johnston D."/>
        </authorList>
    </citation>
    <scope>NUCLEOTIDE SEQUENCE [LARGE SCALE GENOMIC DNA]</scope>
    <source>
        <strain evidence="7 10">DSM 3772</strain>
    </source>
</reference>
<evidence type="ECO:0000256" key="2">
    <source>
        <dbReference type="ARBA" id="ARBA00022475"/>
    </source>
</evidence>
<evidence type="ECO:0000313" key="10">
    <source>
        <dbReference type="Proteomes" id="UP000474054"/>
    </source>
</evidence>